<evidence type="ECO:0000256" key="8">
    <source>
        <dbReference type="ARBA" id="ARBA00023002"/>
    </source>
</evidence>
<dbReference type="KEGG" id="nta:107797950"/>
<evidence type="ECO:0000313" key="15">
    <source>
        <dbReference type="RefSeq" id="XP_016476359.2"/>
    </source>
</evidence>
<dbReference type="AlphaFoldDB" id="A0A1S4AIC1"/>
<dbReference type="GO" id="GO:0010268">
    <property type="term" value="P:brassinosteroid homeostasis"/>
    <property type="evidence" value="ECO:0000318"/>
    <property type="project" value="GO_Central"/>
</dbReference>
<organism evidence="14 15">
    <name type="scientific">Nicotiana tabacum</name>
    <name type="common">Common tobacco</name>
    <dbReference type="NCBI Taxonomy" id="4097"/>
    <lineage>
        <taxon>Eukaryota</taxon>
        <taxon>Viridiplantae</taxon>
        <taxon>Streptophyta</taxon>
        <taxon>Embryophyta</taxon>
        <taxon>Tracheophyta</taxon>
        <taxon>Spermatophyta</taxon>
        <taxon>Magnoliopsida</taxon>
        <taxon>eudicotyledons</taxon>
        <taxon>Gunneridae</taxon>
        <taxon>Pentapetalae</taxon>
        <taxon>asterids</taxon>
        <taxon>lamiids</taxon>
        <taxon>Solanales</taxon>
        <taxon>Solanaceae</taxon>
        <taxon>Nicotianoideae</taxon>
        <taxon>Nicotianeae</taxon>
        <taxon>Nicotiana</taxon>
    </lineage>
</organism>
<proteinExistence type="inferred from homology"/>
<dbReference type="PRINTS" id="PR00385">
    <property type="entry name" value="P450"/>
</dbReference>
<gene>
    <name evidence="15" type="primary">LOC107797950</name>
</gene>
<evidence type="ECO:0000256" key="2">
    <source>
        <dbReference type="ARBA" id="ARBA00004167"/>
    </source>
</evidence>
<dbReference type="GeneID" id="107797950"/>
<evidence type="ECO:0000256" key="6">
    <source>
        <dbReference type="ARBA" id="ARBA00022723"/>
    </source>
</evidence>
<dbReference type="SUPFAM" id="SSF48264">
    <property type="entry name" value="Cytochrome P450"/>
    <property type="match status" value="1"/>
</dbReference>
<dbReference type="Pfam" id="PF00067">
    <property type="entry name" value="p450"/>
    <property type="match status" value="1"/>
</dbReference>
<dbReference type="CDD" id="cd11043">
    <property type="entry name" value="CYP90-like"/>
    <property type="match status" value="1"/>
</dbReference>
<evidence type="ECO:0000256" key="3">
    <source>
        <dbReference type="ARBA" id="ARBA00010617"/>
    </source>
</evidence>
<dbReference type="GO" id="GO:0016020">
    <property type="term" value="C:membrane"/>
    <property type="evidence" value="ECO:0007669"/>
    <property type="project" value="UniProtKB-SubCell"/>
</dbReference>
<dbReference type="SMR" id="A0A1S4AIC1"/>
<evidence type="ECO:0000256" key="12">
    <source>
        <dbReference type="PIRSR" id="PIRSR602401-1"/>
    </source>
</evidence>
<keyword evidence="6 12" id="KW-0479">Metal-binding</keyword>
<dbReference type="GO" id="GO:0016132">
    <property type="term" value="P:brassinosteroid biosynthetic process"/>
    <property type="evidence" value="ECO:0000318"/>
    <property type="project" value="GO_Central"/>
</dbReference>
<comment type="similarity">
    <text evidence="3 13">Belongs to the cytochrome P450 family.</text>
</comment>
<keyword evidence="4 12" id="KW-0349">Heme</keyword>
<evidence type="ECO:0000313" key="14">
    <source>
        <dbReference type="Proteomes" id="UP000790787"/>
    </source>
</evidence>
<dbReference type="RefSeq" id="XP_016476359.2">
    <property type="nucleotide sequence ID" value="XM_016620873.2"/>
</dbReference>
<evidence type="ECO:0000256" key="11">
    <source>
        <dbReference type="ARBA" id="ARBA00023136"/>
    </source>
</evidence>
<evidence type="ECO:0000256" key="1">
    <source>
        <dbReference type="ARBA" id="ARBA00001971"/>
    </source>
</evidence>
<dbReference type="Proteomes" id="UP000790787">
    <property type="component" value="Chromosome 17"/>
</dbReference>
<keyword evidence="14" id="KW-1185">Reference proteome</keyword>
<keyword evidence="7" id="KW-1133">Transmembrane helix</keyword>
<dbReference type="Gene3D" id="1.10.630.10">
    <property type="entry name" value="Cytochrome P450"/>
    <property type="match status" value="1"/>
</dbReference>
<protein>
    <submittedName>
        <fullName evidence="15">Cytochrome P450 87A3-like isoform X1</fullName>
    </submittedName>
</protein>
<dbReference type="InterPro" id="IPR036396">
    <property type="entry name" value="Cyt_P450_sf"/>
</dbReference>
<dbReference type="InterPro" id="IPR017972">
    <property type="entry name" value="Cyt_P450_CS"/>
</dbReference>
<dbReference type="GO" id="GO:0020037">
    <property type="term" value="F:heme binding"/>
    <property type="evidence" value="ECO:0007669"/>
    <property type="project" value="InterPro"/>
</dbReference>
<dbReference type="OrthoDB" id="1372046at2759"/>
<dbReference type="InterPro" id="IPR002401">
    <property type="entry name" value="Cyt_P450_E_grp-I"/>
</dbReference>
<dbReference type="PANTHER" id="PTHR24286">
    <property type="entry name" value="CYTOCHROME P450 26"/>
    <property type="match status" value="1"/>
</dbReference>
<accession>A0A1S4AIC1</accession>
<dbReference type="PANTHER" id="PTHR24286:SF185">
    <property type="entry name" value="CYTOCHROME P450 87A3-LIKE"/>
    <property type="match status" value="1"/>
</dbReference>
<evidence type="ECO:0000256" key="13">
    <source>
        <dbReference type="RuleBase" id="RU000461"/>
    </source>
</evidence>
<evidence type="ECO:0000256" key="4">
    <source>
        <dbReference type="ARBA" id="ARBA00022617"/>
    </source>
</evidence>
<dbReference type="GO" id="GO:0004497">
    <property type="term" value="F:monooxygenase activity"/>
    <property type="evidence" value="ECO:0000318"/>
    <property type="project" value="GO_Central"/>
</dbReference>
<dbReference type="InterPro" id="IPR001128">
    <property type="entry name" value="Cyt_P450"/>
</dbReference>
<keyword evidence="5" id="KW-0812">Transmembrane</keyword>
<dbReference type="STRING" id="4097.A0A1S4AIC1"/>
<dbReference type="PRINTS" id="PR00463">
    <property type="entry name" value="EP450I"/>
</dbReference>
<comment type="subcellular location">
    <subcellularLocation>
        <location evidence="2">Membrane</location>
        <topology evidence="2">Single-pass membrane protein</topology>
    </subcellularLocation>
</comment>
<keyword evidence="10 13" id="KW-0503">Monooxygenase</keyword>
<evidence type="ECO:0000256" key="9">
    <source>
        <dbReference type="ARBA" id="ARBA00023004"/>
    </source>
</evidence>
<dbReference type="GO" id="GO:0005506">
    <property type="term" value="F:iron ion binding"/>
    <property type="evidence" value="ECO:0007669"/>
    <property type="project" value="InterPro"/>
</dbReference>
<keyword evidence="9 12" id="KW-0408">Iron</keyword>
<dbReference type="FunFam" id="1.10.630.10:FF:000020">
    <property type="entry name" value="Cytochrome P450 family protein"/>
    <property type="match status" value="1"/>
</dbReference>
<reference evidence="15" key="2">
    <citation type="submission" date="2025-08" db="UniProtKB">
        <authorList>
            <consortium name="RefSeq"/>
        </authorList>
    </citation>
    <scope>IDENTIFICATION</scope>
    <source>
        <tissue evidence="15">Leaf</tissue>
    </source>
</reference>
<keyword evidence="11" id="KW-0472">Membrane</keyword>
<evidence type="ECO:0000256" key="10">
    <source>
        <dbReference type="ARBA" id="ARBA00023033"/>
    </source>
</evidence>
<keyword evidence="8 13" id="KW-0560">Oxidoreductase</keyword>
<evidence type="ECO:0000256" key="7">
    <source>
        <dbReference type="ARBA" id="ARBA00022989"/>
    </source>
</evidence>
<dbReference type="PaxDb" id="4097-A0A1S4AIC1"/>
<dbReference type="RefSeq" id="XP_016476359.1">
    <property type="nucleotide sequence ID" value="XM_016620873.1"/>
</dbReference>
<dbReference type="PROSITE" id="PS00086">
    <property type="entry name" value="CYTOCHROME_P450"/>
    <property type="match status" value="1"/>
</dbReference>
<dbReference type="GO" id="GO:0016705">
    <property type="term" value="F:oxidoreductase activity, acting on paired donors, with incorporation or reduction of molecular oxygen"/>
    <property type="evidence" value="ECO:0007669"/>
    <property type="project" value="InterPro"/>
</dbReference>
<reference evidence="14" key="1">
    <citation type="journal article" date="2014" name="Nat. Commun.">
        <title>The tobacco genome sequence and its comparison with those of tomato and potato.</title>
        <authorList>
            <person name="Sierro N."/>
            <person name="Battey J.N."/>
            <person name="Ouadi S."/>
            <person name="Bakaher N."/>
            <person name="Bovet L."/>
            <person name="Willig A."/>
            <person name="Goepfert S."/>
            <person name="Peitsch M.C."/>
            <person name="Ivanov N.V."/>
        </authorList>
    </citation>
    <scope>NUCLEOTIDE SEQUENCE [LARGE SCALE GENOMIC DNA]</scope>
</reference>
<evidence type="ECO:0000256" key="5">
    <source>
        <dbReference type="ARBA" id="ARBA00022692"/>
    </source>
</evidence>
<comment type="cofactor">
    <cofactor evidence="1 12">
        <name>heme</name>
        <dbReference type="ChEBI" id="CHEBI:30413"/>
    </cofactor>
</comment>
<name>A0A1S4AIC1_TOBAC</name>
<sequence length="483" mass="55329">MWLSLLAVALIVVGFTHWVYRWRNPKCKGLLPPGSMGLPIIGESIGYFSSHPLEGIPPFIQERTARYGKIFKTSLVGHPVVVSADPEVNYYVFQQEEVLFQCWYTKSAIELTGKDGFLDNKGTVHKYLRNLVLSLVGPDKLKHNHISEIDLNIRKHLHRWAGRGEVDVKEASEIMLITFMAEKILECNEEKALELREQYRAFMGGFVCFPINLPGTAYHASLQGRKNAMKMIKDIVKERKTSKEKRNKQDFLDHLLCEVANKETILTEENALNTIFAVLFAAFETTSAAIALGLKFLNDHPQVLPQLMEEHENIVKNREDKEAAISWTEYKSMTFTHKVVNEIVRLANIVPGIFRKVLKDVKIKGFTIPAGWIVVVCPPSVHLDSNNYEDPYVFNPWRWKEEELHSASKKFMAFGGGLRLCAGADLAKLQISIFLHYLVTKYRWRMKKEGNIVRTPGLYFLDGLHIHISESERNKEDQNQFIS</sequence>